<name>A0A7D6GQD8_9EURY</name>
<dbReference type="GeneID" id="56145053"/>
<dbReference type="PROSITE" id="PS51318">
    <property type="entry name" value="TAT"/>
    <property type="match status" value="1"/>
</dbReference>
<sequence length="445" mass="48262">MANENNNNIKSGRTGRFSVGRRTFLGAAGAGAVTTTLAGCIGGGGSDGITIGHLAPMTNTQGIGSDRSGKLAAEEINDDDGGIMDEEVEVVTENTRGDPSTAQDGASRLINQENVDMIVGTFSSEVSLNIMDMISENDVPYIVTGSASPAIIENSIGSDYEANKNIFRSGPINSNFQAEAMGGYADYLNDRHGWDTFAYLGDDAAWTDPFTENLPGELESRGYDVVHEAELSTEIDDFSTVMSTLDDEDPDAVFRFFAHIIGTDMLGSWHQSQADFGIEGIHVASMTPDFYELSEGAATYETTSQSGAAGTTDITEKTLDFVDNYQSYTEDDDDAPELPMYMGFNTYDAIYLYKEAVEEAGTADYESDLDAIVDAMLGMDYTGTAGQISFYGEGDEYPHDVVEERNDDGVITNFPITQWRPEGGLECVYPEQYRTADHIAPDWMN</sequence>
<reference evidence="3 4" key="1">
    <citation type="submission" date="2020-07" db="EMBL/GenBank/DDBJ databases">
        <title>Natrinema (YPL30) sp. nov. and Haloterrigena xxxxxx (YPL8) sp. nov., isolated from a salt mine.</title>
        <authorList>
            <person name="Cui H."/>
        </authorList>
    </citation>
    <scope>NUCLEOTIDE SEQUENCE [LARGE SCALE GENOMIC DNA]</scope>
    <source>
        <strain evidence="3 4">YPL13</strain>
    </source>
</reference>
<accession>A0A7D6GQD8</accession>
<evidence type="ECO:0000313" key="3">
    <source>
        <dbReference type="EMBL" id="QLK25862.1"/>
    </source>
</evidence>
<dbReference type="InterPro" id="IPR028081">
    <property type="entry name" value="Leu-bd"/>
</dbReference>
<dbReference type="InterPro" id="IPR028082">
    <property type="entry name" value="Peripla_BP_I"/>
</dbReference>
<dbReference type="Proteomes" id="UP000510869">
    <property type="component" value="Chromosome"/>
</dbReference>
<dbReference type="PANTHER" id="PTHR30483">
    <property type="entry name" value="LEUCINE-SPECIFIC-BINDING PROTEIN"/>
    <property type="match status" value="1"/>
</dbReference>
<dbReference type="EMBL" id="CP059154">
    <property type="protein sequence ID" value="QLK25862.1"/>
    <property type="molecule type" value="Genomic_DNA"/>
</dbReference>
<protein>
    <submittedName>
        <fullName evidence="3">ABC transporter substrate-binding protein</fullName>
    </submittedName>
</protein>
<dbReference type="RefSeq" id="WP_180841043.1">
    <property type="nucleotide sequence ID" value="NZ_CP059154.1"/>
</dbReference>
<evidence type="ECO:0000313" key="4">
    <source>
        <dbReference type="Proteomes" id="UP000510869"/>
    </source>
</evidence>
<dbReference type="AlphaFoldDB" id="A0A7D6GQD8"/>
<evidence type="ECO:0000259" key="2">
    <source>
        <dbReference type="Pfam" id="PF13458"/>
    </source>
</evidence>
<dbReference type="Gene3D" id="3.40.50.2300">
    <property type="match status" value="2"/>
</dbReference>
<organism evidence="3 4">
    <name type="scientific">Natrinema zhouii</name>
    <dbReference type="NCBI Taxonomy" id="1710539"/>
    <lineage>
        <taxon>Archaea</taxon>
        <taxon>Methanobacteriati</taxon>
        <taxon>Methanobacteriota</taxon>
        <taxon>Stenosarchaea group</taxon>
        <taxon>Halobacteria</taxon>
        <taxon>Halobacteriales</taxon>
        <taxon>Natrialbaceae</taxon>
        <taxon>Natrinema</taxon>
    </lineage>
</organism>
<dbReference type="PANTHER" id="PTHR30483:SF6">
    <property type="entry name" value="PERIPLASMIC BINDING PROTEIN OF ABC TRANSPORTER FOR NATURAL AMINO ACIDS"/>
    <property type="match status" value="1"/>
</dbReference>
<keyword evidence="4" id="KW-1185">Reference proteome</keyword>
<dbReference type="InterPro" id="IPR051010">
    <property type="entry name" value="BCAA_transport"/>
</dbReference>
<evidence type="ECO:0000256" key="1">
    <source>
        <dbReference type="ARBA" id="ARBA00022729"/>
    </source>
</evidence>
<dbReference type="KEGG" id="nay:HYG81_17570"/>
<dbReference type="InterPro" id="IPR006311">
    <property type="entry name" value="TAT_signal"/>
</dbReference>
<gene>
    <name evidence="3" type="ORF">HYG81_17570</name>
</gene>
<proteinExistence type="predicted"/>
<keyword evidence="1" id="KW-0732">Signal</keyword>
<feature type="domain" description="Leucine-binding protein" evidence="2">
    <location>
        <begin position="49"/>
        <end position="394"/>
    </location>
</feature>
<dbReference type="Pfam" id="PF13458">
    <property type="entry name" value="Peripla_BP_6"/>
    <property type="match status" value="1"/>
</dbReference>
<dbReference type="OrthoDB" id="200499at2157"/>
<dbReference type="SUPFAM" id="SSF53822">
    <property type="entry name" value="Periplasmic binding protein-like I"/>
    <property type="match status" value="1"/>
</dbReference>
<dbReference type="CDD" id="cd06345">
    <property type="entry name" value="PBP1_ABC_ligand_binding-like"/>
    <property type="match status" value="1"/>
</dbReference>